<protein>
    <submittedName>
        <fullName evidence="1">Uncharacterized protein</fullName>
    </submittedName>
</protein>
<dbReference type="EMBL" id="NRRL01000001">
    <property type="protein sequence ID" value="MBK1666684.1"/>
    <property type="molecule type" value="Genomic_DNA"/>
</dbReference>
<evidence type="ECO:0000313" key="1">
    <source>
        <dbReference type="EMBL" id="MBK1666684.1"/>
    </source>
</evidence>
<name>A0ABS1D8D9_9PROT</name>
<sequence length="131" mass="14473">MSRPTKSFINAFDQAVRPVIERHGLPDPSGRHAFRIDSDAGGLGATVYDTWIAMRFDDVAQAHVKLGRFATQGVQTRSFAQKLNPHSGKWNAVYLGSFQFPQAGTDIDAFCNELTRHLSEIAARQPEVATD</sequence>
<proteinExistence type="predicted"/>
<dbReference type="Proteomes" id="UP001296873">
    <property type="component" value="Unassembled WGS sequence"/>
</dbReference>
<organism evidence="1 2">
    <name type="scientific">Rhodovibrio sodomensis</name>
    <dbReference type="NCBI Taxonomy" id="1088"/>
    <lineage>
        <taxon>Bacteria</taxon>
        <taxon>Pseudomonadati</taxon>
        <taxon>Pseudomonadota</taxon>
        <taxon>Alphaproteobacteria</taxon>
        <taxon>Rhodospirillales</taxon>
        <taxon>Rhodovibrionaceae</taxon>
        <taxon>Rhodovibrio</taxon>
    </lineage>
</organism>
<comment type="caution">
    <text evidence="1">The sequence shown here is derived from an EMBL/GenBank/DDBJ whole genome shotgun (WGS) entry which is preliminary data.</text>
</comment>
<evidence type="ECO:0000313" key="2">
    <source>
        <dbReference type="Proteomes" id="UP001296873"/>
    </source>
</evidence>
<reference evidence="1 2" key="1">
    <citation type="journal article" date="2020" name="Microorganisms">
        <title>Osmotic Adaptation and Compatible Solute Biosynthesis of Phototrophic Bacteria as Revealed from Genome Analyses.</title>
        <authorList>
            <person name="Imhoff J.F."/>
            <person name="Rahn T."/>
            <person name="Kunzel S."/>
            <person name="Keller A."/>
            <person name="Neulinger S.C."/>
        </authorList>
    </citation>
    <scope>NUCLEOTIDE SEQUENCE [LARGE SCALE GENOMIC DNA]</scope>
    <source>
        <strain evidence="1 2">DSM 9895</strain>
    </source>
</reference>
<keyword evidence="2" id="KW-1185">Reference proteome</keyword>
<gene>
    <name evidence="1" type="ORF">CKO28_01320</name>
</gene>
<dbReference type="RefSeq" id="WP_200338739.1">
    <property type="nucleotide sequence ID" value="NZ_NRRL01000001.1"/>
</dbReference>
<accession>A0ABS1D8D9</accession>